<evidence type="ECO:0000313" key="1">
    <source>
        <dbReference type="EMBL" id="BCO28937.1"/>
    </source>
</evidence>
<gene>
    <name evidence="1" type="ORF">MIZ03_3847</name>
</gene>
<evidence type="ECO:0000313" key="2">
    <source>
        <dbReference type="Proteomes" id="UP000824366"/>
    </source>
</evidence>
<dbReference type="SUPFAM" id="SSF47240">
    <property type="entry name" value="Ferritin-like"/>
    <property type="match status" value="1"/>
</dbReference>
<organism evidence="1 2">
    <name type="scientific">Rhodoferax lithotrophicus</name>
    <dbReference type="NCBI Taxonomy" id="2798804"/>
    <lineage>
        <taxon>Bacteria</taxon>
        <taxon>Pseudomonadati</taxon>
        <taxon>Pseudomonadota</taxon>
        <taxon>Betaproteobacteria</taxon>
        <taxon>Burkholderiales</taxon>
        <taxon>Comamonadaceae</taxon>
        <taxon>Rhodoferax</taxon>
    </lineage>
</organism>
<proteinExistence type="predicted"/>
<dbReference type="EMBL" id="AP024238">
    <property type="protein sequence ID" value="BCO28937.1"/>
    <property type="molecule type" value="Genomic_DNA"/>
</dbReference>
<sequence length="303" mass="34768">MSYSIHIDNPNPYPINIGVTYPEVWHLCQSAVELAWSPTRDIDFSDLEKADLPPEVRTAGAEWWSLRAWMEHVAIAYGAERLKEAVASHQPLEVKQQITNFINEELRHHEGSFRIAEALDKFHTSPRVSYMQEIIPTFHDENHERKLPFLAGLALNALFESMSGDLLTPRTRNAKFESIRQVCKLIDRDEARHVQFGRILLRYHAKDISVEDKEVIGQVFVKKLRDVLLRGVYSVINLPPQDRAHAGRVREIAAEWGLGASRPEDEVEILRGSLKRIREWVEPHGFHIPRVPELDEEAEAVAA</sequence>
<evidence type="ECO:0008006" key="3">
    <source>
        <dbReference type="Google" id="ProtNLM"/>
    </source>
</evidence>
<dbReference type="InterPro" id="IPR009078">
    <property type="entry name" value="Ferritin-like_SF"/>
</dbReference>
<protein>
    <recommendedName>
        <fullName evidence="3">p-aminobenzoate N-oxygenase AurF</fullName>
    </recommendedName>
</protein>
<keyword evidence="2" id="KW-1185">Reference proteome</keyword>
<reference evidence="1 2" key="1">
    <citation type="journal article" date="2021" name="Microbiol. Spectr.">
        <title>A Single Bacterium Capable of Oxidation and Reduction of Iron at Circumneutral pH.</title>
        <authorList>
            <person name="Kato S."/>
            <person name="Ohkuma M."/>
        </authorList>
    </citation>
    <scope>NUCLEOTIDE SEQUENCE [LARGE SCALE GENOMIC DNA]</scope>
    <source>
        <strain evidence="1 2">MIZ03</strain>
    </source>
</reference>
<dbReference type="RefSeq" id="WP_223904842.1">
    <property type="nucleotide sequence ID" value="NZ_AP024238.1"/>
</dbReference>
<name>A0ABN6DA95_9BURK</name>
<dbReference type="Proteomes" id="UP000824366">
    <property type="component" value="Chromosome"/>
</dbReference>
<dbReference type="InterPro" id="IPR012348">
    <property type="entry name" value="RNR-like"/>
</dbReference>
<accession>A0ABN6DA95</accession>
<dbReference type="Gene3D" id="1.10.620.20">
    <property type="entry name" value="Ribonucleotide Reductase, subunit A"/>
    <property type="match status" value="1"/>
</dbReference>